<dbReference type="STRING" id="411945.GA0061102_104932"/>
<evidence type="ECO:0000313" key="6">
    <source>
        <dbReference type="EMBL" id="SCB45602.1"/>
    </source>
</evidence>
<evidence type="ECO:0000313" key="7">
    <source>
        <dbReference type="Proteomes" id="UP000199435"/>
    </source>
</evidence>
<keyword evidence="7" id="KW-1185">Reference proteome</keyword>
<comment type="cofactor">
    <cofactor evidence="1">
        <name>Zn(2+)</name>
        <dbReference type="ChEBI" id="CHEBI:29105"/>
    </cofactor>
</comment>
<dbReference type="GO" id="GO:0016788">
    <property type="term" value="F:hydrolase activity, acting on ester bonds"/>
    <property type="evidence" value="ECO:0007669"/>
    <property type="project" value="InterPro"/>
</dbReference>
<dbReference type="CDD" id="cd06252">
    <property type="entry name" value="M14_ASTE_ASPA-like"/>
    <property type="match status" value="1"/>
</dbReference>
<dbReference type="OrthoDB" id="9782876at2"/>
<evidence type="ECO:0000256" key="2">
    <source>
        <dbReference type="ARBA" id="ARBA00022723"/>
    </source>
</evidence>
<dbReference type="GO" id="GO:0016811">
    <property type="term" value="F:hydrolase activity, acting on carbon-nitrogen (but not peptide) bonds, in linear amides"/>
    <property type="evidence" value="ECO:0007669"/>
    <property type="project" value="InterPro"/>
</dbReference>
<dbReference type="PANTHER" id="PTHR37326:SF1">
    <property type="entry name" value="BLL3975 PROTEIN"/>
    <property type="match status" value="1"/>
</dbReference>
<dbReference type="EMBL" id="FMAH01000049">
    <property type="protein sequence ID" value="SCB45602.1"/>
    <property type="molecule type" value="Genomic_DNA"/>
</dbReference>
<dbReference type="PIRSF" id="PIRSF039012">
    <property type="entry name" value="ASP"/>
    <property type="match status" value="1"/>
</dbReference>
<organism evidence="6 7">
    <name type="scientific">Rhizobium miluonense</name>
    <dbReference type="NCBI Taxonomy" id="411945"/>
    <lineage>
        <taxon>Bacteria</taxon>
        <taxon>Pseudomonadati</taxon>
        <taxon>Pseudomonadota</taxon>
        <taxon>Alphaproteobacteria</taxon>
        <taxon>Hyphomicrobiales</taxon>
        <taxon>Rhizobiaceae</taxon>
        <taxon>Rhizobium/Agrobacterium group</taxon>
        <taxon>Rhizobium</taxon>
    </lineage>
</organism>
<evidence type="ECO:0000256" key="4">
    <source>
        <dbReference type="ARBA" id="ARBA00022833"/>
    </source>
</evidence>
<protein>
    <recommendedName>
        <fullName evidence="5">Succinylglutamate desuccinylase/Aspartoacylase catalytic domain-containing protein</fullName>
    </recommendedName>
</protein>
<keyword evidence="4" id="KW-0862">Zinc</keyword>
<name>A0A1C3X005_9HYPH</name>
<dbReference type="GO" id="GO:0046872">
    <property type="term" value="F:metal ion binding"/>
    <property type="evidence" value="ECO:0007669"/>
    <property type="project" value="UniProtKB-KW"/>
</dbReference>
<dbReference type="Pfam" id="PF24827">
    <property type="entry name" value="AstE_AspA_cat"/>
    <property type="match status" value="1"/>
</dbReference>
<dbReference type="PANTHER" id="PTHR37326">
    <property type="entry name" value="BLL3975 PROTEIN"/>
    <property type="match status" value="1"/>
</dbReference>
<accession>A0A1C3X005</accession>
<dbReference type="InterPro" id="IPR055438">
    <property type="entry name" value="AstE_AspA_cat"/>
</dbReference>
<gene>
    <name evidence="6" type="ORF">GA0061102_104932</name>
</gene>
<evidence type="ECO:0000259" key="5">
    <source>
        <dbReference type="Pfam" id="PF24827"/>
    </source>
</evidence>
<proteinExistence type="predicted"/>
<dbReference type="Gene3D" id="3.40.630.10">
    <property type="entry name" value="Zn peptidases"/>
    <property type="match status" value="1"/>
</dbReference>
<feature type="domain" description="Succinylglutamate desuccinylase/Aspartoacylase catalytic" evidence="5">
    <location>
        <begin position="53"/>
        <end position="241"/>
    </location>
</feature>
<reference evidence="7" key="1">
    <citation type="submission" date="2016-08" db="EMBL/GenBank/DDBJ databases">
        <authorList>
            <person name="Varghese N."/>
            <person name="Submissions Spin"/>
        </authorList>
    </citation>
    <scope>NUCLEOTIDE SEQUENCE [LARGE SCALE GENOMIC DNA]</scope>
    <source>
        <strain evidence="7">HAMBI 2971</strain>
    </source>
</reference>
<dbReference type="InterPro" id="IPR053138">
    <property type="entry name" value="N-alpha-Ac-DABA_deacetylase"/>
</dbReference>
<evidence type="ECO:0000256" key="1">
    <source>
        <dbReference type="ARBA" id="ARBA00001947"/>
    </source>
</evidence>
<sequence length="345" mass="37649">MSKSKIWSDIDLDAEGKSAGYFRLPLAVHDKSGDDVGYNFEPIPVVTLRNGGGPRVLLMAGNHGNEYEGQVMLMKLIRRLQPKDIRGQIIFLPAANAPAVRADTRISPLDDGNLNRYFPGNPDGPPTAMIAHLIEAEILPRVQYAFDFHSGSRSMEYLPCGVIARSAEPDRFAHSLEYLKAFGMPVSMIIDQSTGGDSALIGACRRAGVYHMSTELGGGGTVSLKALSIAEHGLARLLHHIGVLREPLMDEQALPTRLLHRVPARDYIYAGNTERGLFEPFVALGEEVREGQTVGQIHFTTAPWGEAEPVIARADGITMCRRIPARTGLGDCVFNLARDWQPVSA</sequence>
<keyword evidence="2" id="KW-0479">Metal-binding</keyword>
<dbReference type="SUPFAM" id="SSF53187">
    <property type="entry name" value="Zn-dependent exopeptidases"/>
    <property type="match status" value="1"/>
</dbReference>
<keyword evidence="3" id="KW-0378">Hydrolase</keyword>
<evidence type="ECO:0000256" key="3">
    <source>
        <dbReference type="ARBA" id="ARBA00022801"/>
    </source>
</evidence>
<dbReference type="AlphaFoldDB" id="A0A1C3X005"/>
<dbReference type="InterPro" id="IPR043795">
    <property type="entry name" value="N-alpha-Ac-DABA-like"/>
</dbReference>
<dbReference type="Proteomes" id="UP000199435">
    <property type="component" value="Unassembled WGS sequence"/>
</dbReference>